<dbReference type="EMBL" id="BGPR01005905">
    <property type="protein sequence ID" value="GBN14471.1"/>
    <property type="molecule type" value="Genomic_DNA"/>
</dbReference>
<keyword evidence="2" id="KW-1185">Reference proteome</keyword>
<comment type="caution">
    <text evidence="1">The sequence shown here is derived from an EMBL/GenBank/DDBJ whole genome shotgun (WGS) entry which is preliminary data.</text>
</comment>
<sequence>MKGHPSLTESLHSGTNLIELIPDILLRFRERNISVTSNIRKAFLQISICKEDRDFLRFLWWKNKDCQERKVCPHSRRVFGFETVISC</sequence>
<dbReference type="AlphaFoldDB" id="A0A4Y2LI88"/>
<proteinExistence type="predicted"/>
<evidence type="ECO:0008006" key="3">
    <source>
        <dbReference type="Google" id="ProtNLM"/>
    </source>
</evidence>
<organism evidence="1 2">
    <name type="scientific">Araneus ventricosus</name>
    <name type="common">Orbweaver spider</name>
    <name type="synonym">Epeira ventricosa</name>
    <dbReference type="NCBI Taxonomy" id="182803"/>
    <lineage>
        <taxon>Eukaryota</taxon>
        <taxon>Metazoa</taxon>
        <taxon>Ecdysozoa</taxon>
        <taxon>Arthropoda</taxon>
        <taxon>Chelicerata</taxon>
        <taxon>Arachnida</taxon>
        <taxon>Araneae</taxon>
        <taxon>Araneomorphae</taxon>
        <taxon>Entelegynae</taxon>
        <taxon>Araneoidea</taxon>
        <taxon>Araneidae</taxon>
        <taxon>Araneus</taxon>
    </lineage>
</organism>
<dbReference type="PANTHER" id="PTHR47331">
    <property type="entry name" value="PHD-TYPE DOMAIN-CONTAINING PROTEIN"/>
    <property type="match status" value="1"/>
</dbReference>
<name>A0A4Y2LI88_ARAVE</name>
<gene>
    <name evidence="1" type="ORF">AVEN_233942_1</name>
</gene>
<protein>
    <recommendedName>
        <fullName evidence="3">Reverse transcriptase domain-containing protein</fullName>
    </recommendedName>
</protein>
<dbReference type="PANTHER" id="PTHR47331:SF5">
    <property type="entry name" value="RIBONUCLEASE H"/>
    <property type="match status" value="1"/>
</dbReference>
<dbReference type="OrthoDB" id="6429852at2759"/>
<reference evidence="1 2" key="1">
    <citation type="journal article" date="2019" name="Sci. Rep.">
        <title>Orb-weaving spider Araneus ventricosus genome elucidates the spidroin gene catalogue.</title>
        <authorList>
            <person name="Kono N."/>
            <person name="Nakamura H."/>
            <person name="Ohtoshi R."/>
            <person name="Moran D.A.P."/>
            <person name="Shinohara A."/>
            <person name="Yoshida Y."/>
            <person name="Fujiwara M."/>
            <person name="Mori M."/>
            <person name="Tomita M."/>
            <person name="Arakawa K."/>
        </authorList>
    </citation>
    <scope>NUCLEOTIDE SEQUENCE [LARGE SCALE GENOMIC DNA]</scope>
</reference>
<evidence type="ECO:0000313" key="2">
    <source>
        <dbReference type="Proteomes" id="UP000499080"/>
    </source>
</evidence>
<evidence type="ECO:0000313" key="1">
    <source>
        <dbReference type="EMBL" id="GBN14471.1"/>
    </source>
</evidence>
<accession>A0A4Y2LI88</accession>
<dbReference type="Proteomes" id="UP000499080">
    <property type="component" value="Unassembled WGS sequence"/>
</dbReference>